<accession>A0A271VYH1</accession>
<dbReference type="Proteomes" id="UP000216173">
    <property type="component" value="Unassembled WGS sequence"/>
</dbReference>
<evidence type="ECO:0000313" key="1">
    <source>
        <dbReference type="EMBL" id="PAR23101.1"/>
    </source>
</evidence>
<evidence type="ECO:0000313" key="2">
    <source>
        <dbReference type="Proteomes" id="UP000216173"/>
    </source>
</evidence>
<dbReference type="AlphaFoldDB" id="A0A271VYH1"/>
<dbReference type="EMBL" id="NMSH01000001">
    <property type="protein sequence ID" value="PAR23101.1"/>
    <property type="molecule type" value="Genomic_DNA"/>
</dbReference>
<sequence length="148" mass="16977">MRFFRISLTFVSLLCDYALADEPVKVVAFRDYGEAKISIKNYHDDGEPICELNIVDNNSKTDRYMFDSCGNLELSELDKEYFKFEVINYRGNQKKIVYTDASFSILGVINVDLSDNSTEVIENNFKCIPSIIGLDTADKNMLDKFKSH</sequence>
<name>A0A271VYH1_VIBMT</name>
<comment type="caution">
    <text evidence="1">The sequence shown here is derived from an EMBL/GenBank/DDBJ whole genome shotgun (WGS) entry which is preliminary data.</text>
</comment>
<organism evidence="1 2">
    <name type="scientific">Vibrio metoecus</name>
    <dbReference type="NCBI Taxonomy" id="1481663"/>
    <lineage>
        <taxon>Bacteria</taxon>
        <taxon>Pseudomonadati</taxon>
        <taxon>Pseudomonadota</taxon>
        <taxon>Gammaproteobacteria</taxon>
        <taxon>Vibrionales</taxon>
        <taxon>Vibrionaceae</taxon>
        <taxon>Vibrio</taxon>
    </lineage>
</organism>
<gene>
    <name evidence="1" type="ORF">CGU03_01055</name>
</gene>
<reference evidence="2" key="1">
    <citation type="submission" date="2017-07" db="EMBL/GenBank/DDBJ databases">
        <authorList>
            <person name="Boucher Y."/>
            <person name="Orata F.D."/>
        </authorList>
    </citation>
    <scope>NUCLEOTIDE SEQUENCE [LARGE SCALE GENOMIC DNA]</scope>
    <source>
        <strain evidence="2">OYP9E10</strain>
    </source>
</reference>
<proteinExistence type="predicted"/>
<protein>
    <submittedName>
        <fullName evidence="1">Uncharacterized protein</fullName>
    </submittedName>
</protein>